<keyword evidence="6" id="KW-1185">Reference proteome</keyword>
<evidence type="ECO:0000313" key="5">
    <source>
        <dbReference type="EMBL" id="RUO43745.1"/>
    </source>
</evidence>
<keyword evidence="2 5" id="KW-0808">Transferase</keyword>
<organism evidence="5 6">
    <name type="scientific">Aliidiomarina taiwanensis</name>
    <dbReference type="NCBI Taxonomy" id="946228"/>
    <lineage>
        <taxon>Bacteria</taxon>
        <taxon>Pseudomonadati</taxon>
        <taxon>Pseudomonadota</taxon>
        <taxon>Gammaproteobacteria</taxon>
        <taxon>Alteromonadales</taxon>
        <taxon>Idiomarinaceae</taxon>
        <taxon>Aliidiomarina</taxon>
    </lineage>
</organism>
<gene>
    <name evidence="5" type="ORF">CWE15_00645</name>
</gene>
<name>A0A432X8J9_9GAMM</name>
<dbReference type="AlphaFoldDB" id="A0A432X8J9"/>
<accession>A0A432X8J9</accession>
<dbReference type="EMBL" id="PIPQ01000001">
    <property type="protein sequence ID" value="RUO43745.1"/>
    <property type="molecule type" value="Genomic_DNA"/>
</dbReference>
<evidence type="ECO:0000256" key="3">
    <source>
        <dbReference type="ARBA" id="ARBA00022691"/>
    </source>
</evidence>
<dbReference type="Pfam" id="PF13649">
    <property type="entry name" value="Methyltransf_25"/>
    <property type="match status" value="1"/>
</dbReference>
<dbReference type="Gene3D" id="3.40.50.150">
    <property type="entry name" value="Vaccinia Virus protein VP39"/>
    <property type="match status" value="1"/>
</dbReference>
<dbReference type="PANTHER" id="PTHR13610:SF11">
    <property type="entry name" value="METHYLTRANSFERASE DOMAIN-CONTAINING PROTEIN"/>
    <property type="match status" value="1"/>
</dbReference>
<dbReference type="Proteomes" id="UP000286976">
    <property type="component" value="Unassembled WGS sequence"/>
</dbReference>
<protein>
    <submittedName>
        <fullName evidence="5">Class I SAM-dependent methyltransferase</fullName>
    </submittedName>
</protein>
<dbReference type="InterPro" id="IPR041698">
    <property type="entry name" value="Methyltransf_25"/>
</dbReference>
<dbReference type="GO" id="GO:0016279">
    <property type="term" value="F:protein-lysine N-methyltransferase activity"/>
    <property type="evidence" value="ECO:0007669"/>
    <property type="project" value="InterPro"/>
</dbReference>
<dbReference type="SUPFAM" id="SSF53335">
    <property type="entry name" value="S-adenosyl-L-methionine-dependent methyltransferases"/>
    <property type="match status" value="1"/>
</dbReference>
<feature type="domain" description="Methyltransferase" evidence="4">
    <location>
        <begin position="49"/>
        <end position="133"/>
    </location>
</feature>
<dbReference type="CDD" id="cd02440">
    <property type="entry name" value="AdoMet_MTases"/>
    <property type="match status" value="1"/>
</dbReference>
<keyword evidence="1 5" id="KW-0489">Methyltransferase</keyword>
<evidence type="ECO:0000256" key="1">
    <source>
        <dbReference type="ARBA" id="ARBA00022603"/>
    </source>
</evidence>
<dbReference type="InterPro" id="IPR026170">
    <property type="entry name" value="FAM173A/B"/>
</dbReference>
<dbReference type="GO" id="GO:0032259">
    <property type="term" value="P:methylation"/>
    <property type="evidence" value="ECO:0007669"/>
    <property type="project" value="UniProtKB-KW"/>
</dbReference>
<evidence type="ECO:0000256" key="2">
    <source>
        <dbReference type="ARBA" id="ARBA00022679"/>
    </source>
</evidence>
<proteinExistence type="predicted"/>
<sequence>MFKDLSFDDYYAEEPPHTLIDVPFVPTDEKSVDVMLNLAGLGPKDVLYDLGSGDGRIVVAAAMEWGARGVGIEMDPLRIEEAVEYANWSKVSHMVDFVEADLLKVDFSEATVVTMYLLHSVNIELRPRLLNELKPGTRVISHAFDMGDWRADERVQFSSVNIYKWIIPAKIAGTWEWKRNDGKICRVELQQKYQRLSGRAWLDGNPVYLTSAKMRGVEVDLRISDCEDSAPITYPMRYHENELVARAAGAQATTAKRIK</sequence>
<comment type="caution">
    <text evidence="5">The sequence shown here is derived from an EMBL/GenBank/DDBJ whole genome shotgun (WGS) entry which is preliminary data.</text>
</comment>
<keyword evidence="3" id="KW-0949">S-adenosyl-L-methionine</keyword>
<dbReference type="PANTHER" id="PTHR13610">
    <property type="entry name" value="METHYLTRANSFERASE DOMAIN-CONTAINING PROTEIN"/>
    <property type="match status" value="1"/>
</dbReference>
<reference evidence="5 6" key="1">
    <citation type="journal article" date="2011" name="Front. Microbiol.">
        <title>Genomic signatures of strain selection and enhancement in Bacillus atrophaeus var. globigii, a historical biowarfare simulant.</title>
        <authorList>
            <person name="Gibbons H.S."/>
            <person name="Broomall S.M."/>
            <person name="McNew L.A."/>
            <person name="Daligault H."/>
            <person name="Chapman C."/>
            <person name="Bruce D."/>
            <person name="Karavis M."/>
            <person name="Krepps M."/>
            <person name="McGregor P.A."/>
            <person name="Hong C."/>
            <person name="Park K.H."/>
            <person name="Akmal A."/>
            <person name="Feldman A."/>
            <person name="Lin J.S."/>
            <person name="Chang W.E."/>
            <person name="Higgs B.W."/>
            <person name="Demirev P."/>
            <person name="Lindquist J."/>
            <person name="Liem A."/>
            <person name="Fochler E."/>
            <person name="Read T.D."/>
            <person name="Tapia R."/>
            <person name="Johnson S."/>
            <person name="Bishop-Lilly K.A."/>
            <person name="Detter C."/>
            <person name="Han C."/>
            <person name="Sozhamannan S."/>
            <person name="Rosenzweig C.N."/>
            <person name="Skowronski E.W."/>
        </authorList>
    </citation>
    <scope>NUCLEOTIDE SEQUENCE [LARGE SCALE GENOMIC DNA]</scope>
    <source>
        <strain evidence="5 6">AIT1</strain>
    </source>
</reference>
<dbReference type="RefSeq" id="WP_198674950.1">
    <property type="nucleotide sequence ID" value="NZ_PIPQ01000001.1"/>
</dbReference>
<dbReference type="InterPro" id="IPR029063">
    <property type="entry name" value="SAM-dependent_MTases_sf"/>
</dbReference>
<evidence type="ECO:0000313" key="6">
    <source>
        <dbReference type="Proteomes" id="UP000286976"/>
    </source>
</evidence>
<evidence type="ECO:0000259" key="4">
    <source>
        <dbReference type="Pfam" id="PF13649"/>
    </source>
</evidence>